<accession>A0ABZ1TZX7</accession>
<dbReference type="SUPFAM" id="SSF52540">
    <property type="entry name" value="P-loop containing nucleoside triphosphate hydrolases"/>
    <property type="match status" value="1"/>
</dbReference>
<protein>
    <submittedName>
        <fullName evidence="3">ParA family protein</fullName>
    </submittedName>
</protein>
<dbReference type="PANTHER" id="PTHR13696">
    <property type="entry name" value="P-LOOP CONTAINING NUCLEOSIDE TRIPHOSPHATE HYDROLASE"/>
    <property type="match status" value="1"/>
</dbReference>
<dbReference type="InterPro" id="IPR027417">
    <property type="entry name" value="P-loop_NTPase"/>
</dbReference>
<gene>
    <name evidence="3" type="ORF">OHA16_11070</name>
</gene>
<evidence type="ECO:0000259" key="2">
    <source>
        <dbReference type="Pfam" id="PF13614"/>
    </source>
</evidence>
<sequence>MNESTFAPGGGQPGLAEHTAGQPSGESGARQASVGSAEVGSVALRTFEARQNTAQVTTVTDYDAELPAHGLAYGEFAYGAYDDPDAEYEPDPEYAATLAPDAARQRRERIGPTGRPLPYFPIPAPVAEHGPAQIIAMCNQKGGVGKTTSTINLGAALAEYGRRVLLVDFDPQGALSVGLGVNPMELDVTVYNLLMERGLTADEVLLKTAVPGMDLLPSNIDLSAAEVQLVSEVARESALARALRPLLPDYDFVIIDCQPSLGLLTVNALTAAHSVIVPLECEFFALRGVALLTETIEKVCERLNPELRLDGILATMYDSRTVHSREVLARVVEAFGEHVFHTVIGRTVRFPETTVAGEPITTYATNSVGAAAYRQLAREVLDRCRPAE</sequence>
<dbReference type="Gene3D" id="3.40.50.300">
    <property type="entry name" value="P-loop containing nucleotide triphosphate hydrolases"/>
    <property type="match status" value="1"/>
</dbReference>
<dbReference type="Pfam" id="PF13614">
    <property type="entry name" value="AAA_31"/>
    <property type="match status" value="1"/>
</dbReference>
<dbReference type="InterPro" id="IPR025669">
    <property type="entry name" value="AAA_dom"/>
</dbReference>
<evidence type="ECO:0000313" key="4">
    <source>
        <dbReference type="Proteomes" id="UP001432222"/>
    </source>
</evidence>
<evidence type="ECO:0000256" key="1">
    <source>
        <dbReference type="SAM" id="MobiDB-lite"/>
    </source>
</evidence>
<dbReference type="PANTHER" id="PTHR13696:SF99">
    <property type="entry name" value="COBYRINIC ACID AC-DIAMIDE SYNTHASE"/>
    <property type="match status" value="1"/>
</dbReference>
<evidence type="ECO:0000313" key="3">
    <source>
        <dbReference type="EMBL" id="WUQ83461.1"/>
    </source>
</evidence>
<reference evidence="3" key="1">
    <citation type="submission" date="2022-10" db="EMBL/GenBank/DDBJ databases">
        <title>The complete genomes of actinobacterial strains from the NBC collection.</title>
        <authorList>
            <person name="Joergensen T.S."/>
            <person name="Alvarez Arevalo M."/>
            <person name="Sterndorff E.B."/>
            <person name="Faurdal D."/>
            <person name="Vuksanovic O."/>
            <person name="Mourched A.-S."/>
            <person name="Charusanti P."/>
            <person name="Shaw S."/>
            <person name="Blin K."/>
            <person name="Weber T."/>
        </authorList>
    </citation>
    <scope>NUCLEOTIDE SEQUENCE</scope>
    <source>
        <strain evidence="3">NBC_00222</strain>
    </source>
</reference>
<name>A0ABZ1TZX7_9ACTN</name>
<dbReference type="InterPro" id="IPR050678">
    <property type="entry name" value="DNA_Partitioning_ATPase"/>
</dbReference>
<organism evidence="3 4">
    <name type="scientific">Kitasatospora purpeofusca</name>
    <dbReference type="NCBI Taxonomy" id="67352"/>
    <lineage>
        <taxon>Bacteria</taxon>
        <taxon>Bacillati</taxon>
        <taxon>Actinomycetota</taxon>
        <taxon>Actinomycetes</taxon>
        <taxon>Kitasatosporales</taxon>
        <taxon>Streptomycetaceae</taxon>
        <taxon>Kitasatospora</taxon>
    </lineage>
</organism>
<dbReference type="CDD" id="cd02042">
    <property type="entry name" value="ParAB_family"/>
    <property type="match status" value="1"/>
</dbReference>
<keyword evidence="4" id="KW-1185">Reference proteome</keyword>
<proteinExistence type="predicted"/>
<feature type="domain" description="AAA" evidence="2">
    <location>
        <begin position="133"/>
        <end position="308"/>
    </location>
</feature>
<dbReference type="Proteomes" id="UP001432222">
    <property type="component" value="Chromosome"/>
</dbReference>
<dbReference type="EMBL" id="CP108110">
    <property type="protein sequence ID" value="WUQ83461.1"/>
    <property type="molecule type" value="Genomic_DNA"/>
</dbReference>
<feature type="region of interest" description="Disordered" evidence="1">
    <location>
        <begin position="1"/>
        <end position="37"/>
    </location>
</feature>